<organism evidence="2 3">
    <name type="scientific">Tulasnella calospora MUT 4182</name>
    <dbReference type="NCBI Taxonomy" id="1051891"/>
    <lineage>
        <taxon>Eukaryota</taxon>
        <taxon>Fungi</taxon>
        <taxon>Dikarya</taxon>
        <taxon>Basidiomycota</taxon>
        <taxon>Agaricomycotina</taxon>
        <taxon>Agaricomycetes</taxon>
        <taxon>Cantharellales</taxon>
        <taxon>Tulasnellaceae</taxon>
        <taxon>Tulasnella</taxon>
    </lineage>
</organism>
<reference evidence="2 3" key="1">
    <citation type="submission" date="2014-04" db="EMBL/GenBank/DDBJ databases">
        <authorList>
            <consortium name="DOE Joint Genome Institute"/>
            <person name="Kuo A."/>
            <person name="Girlanda M."/>
            <person name="Perotto S."/>
            <person name="Kohler A."/>
            <person name="Nagy L.G."/>
            <person name="Floudas D."/>
            <person name="Copeland A."/>
            <person name="Barry K.W."/>
            <person name="Cichocki N."/>
            <person name="Veneault-Fourrey C."/>
            <person name="LaButti K."/>
            <person name="Lindquist E.A."/>
            <person name="Lipzen A."/>
            <person name="Lundell T."/>
            <person name="Morin E."/>
            <person name="Murat C."/>
            <person name="Sun H."/>
            <person name="Tunlid A."/>
            <person name="Henrissat B."/>
            <person name="Grigoriev I.V."/>
            <person name="Hibbett D.S."/>
            <person name="Martin F."/>
            <person name="Nordberg H.P."/>
            <person name="Cantor M.N."/>
            <person name="Hua S.X."/>
        </authorList>
    </citation>
    <scope>NUCLEOTIDE SEQUENCE [LARGE SCALE GENOMIC DNA]</scope>
    <source>
        <strain evidence="2 3">MUT 4182</strain>
    </source>
</reference>
<feature type="region of interest" description="Disordered" evidence="1">
    <location>
        <begin position="434"/>
        <end position="455"/>
    </location>
</feature>
<gene>
    <name evidence="2" type="ORF">M407DRAFT_21089</name>
</gene>
<evidence type="ECO:0000313" key="3">
    <source>
        <dbReference type="Proteomes" id="UP000054248"/>
    </source>
</evidence>
<feature type="compositionally biased region" description="Polar residues" evidence="1">
    <location>
        <begin position="446"/>
        <end position="455"/>
    </location>
</feature>
<evidence type="ECO:0000313" key="2">
    <source>
        <dbReference type="EMBL" id="KIO29836.1"/>
    </source>
</evidence>
<sequence>MDSLPLELLSWIFINVLPPHLDDARHRVGDPAQVHVAISSVCQLWNQVAKSTPRLWTFIKISNQTSSHHAMKRRLELSGKLPLNVLIMFSRGGWGDLVEPDEVSFYEILALLVGQVRRWSTLRLEAYVESPSTIRRLVPSDLPNVVDLSLSIDFQFQWQEVSEDDINPREPFISAPRLTFFSTDSPVLFPLTHCPLLREYRACGVGFSGYDDLRITIWRELVATLSEACPRLEVFRVREDSWNSTWAKDASSGDWPALPALTTLQFADGAGYENIQCILTWLNAPKLRLIEFRGSPISNDWIAESWIPEIRFPVENDGRVRMMLSHLTTLLMRMTNVANLQAEVDLTSLISGDLISRAGDTGFSFTDISNPRSQWERVQHLMPKVSWVVPSDEVEGSWKRIGGAELSFDDAIAYLAHRRGVWLKTDTINNLGQHVSTEGMGRSADQAVNQSPESL</sequence>
<reference evidence="3" key="2">
    <citation type="submission" date="2015-01" db="EMBL/GenBank/DDBJ databases">
        <title>Evolutionary Origins and Diversification of the Mycorrhizal Mutualists.</title>
        <authorList>
            <consortium name="DOE Joint Genome Institute"/>
            <consortium name="Mycorrhizal Genomics Consortium"/>
            <person name="Kohler A."/>
            <person name="Kuo A."/>
            <person name="Nagy L.G."/>
            <person name="Floudas D."/>
            <person name="Copeland A."/>
            <person name="Barry K.W."/>
            <person name="Cichocki N."/>
            <person name="Veneault-Fourrey C."/>
            <person name="LaButti K."/>
            <person name="Lindquist E.A."/>
            <person name="Lipzen A."/>
            <person name="Lundell T."/>
            <person name="Morin E."/>
            <person name="Murat C."/>
            <person name="Riley R."/>
            <person name="Ohm R."/>
            <person name="Sun H."/>
            <person name="Tunlid A."/>
            <person name="Henrissat B."/>
            <person name="Grigoriev I.V."/>
            <person name="Hibbett D.S."/>
            <person name="Martin F."/>
        </authorList>
    </citation>
    <scope>NUCLEOTIDE SEQUENCE [LARGE SCALE GENOMIC DNA]</scope>
    <source>
        <strain evidence="3">MUT 4182</strain>
    </source>
</reference>
<name>A0A0C3QNW9_9AGAM</name>
<dbReference type="EMBL" id="KN822978">
    <property type="protein sequence ID" value="KIO29836.1"/>
    <property type="molecule type" value="Genomic_DNA"/>
</dbReference>
<evidence type="ECO:0000256" key="1">
    <source>
        <dbReference type="SAM" id="MobiDB-lite"/>
    </source>
</evidence>
<keyword evidence="3" id="KW-1185">Reference proteome</keyword>
<protein>
    <submittedName>
        <fullName evidence="2">Uncharacterized protein</fullName>
    </submittedName>
</protein>
<accession>A0A0C3QNW9</accession>
<proteinExistence type="predicted"/>
<dbReference type="HOGENOM" id="CLU_050912_0_0_1"/>
<dbReference type="OrthoDB" id="2269034at2759"/>
<dbReference type="AlphaFoldDB" id="A0A0C3QNW9"/>
<dbReference type="Proteomes" id="UP000054248">
    <property type="component" value="Unassembled WGS sequence"/>
</dbReference>